<organism evidence="1 2">
    <name type="scientific">Haliangium ochraceum (strain DSM 14365 / JCM 11303 / SMP-2)</name>
    <dbReference type="NCBI Taxonomy" id="502025"/>
    <lineage>
        <taxon>Bacteria</taxon>
        <taxon>Pseudomonadati</taxon>
        <taxon>Myxococcota</taxon>
        <taxon>Polyangia</taxon>
        <taxon>Haliangiales</taxon>
        <taxon>Kofleriaceae</taxon>
        <taxon>Haliangium</taxon>
    </lineage>
</organism>
<name>D0LGE9_HALO1</name>
<protein>
    <submittedName>
        <fullName evidence="1">Uncharacterized protein</fullName>
    </submittedName>
</protein>
<evidence type="ECO:0000313" key="2">
    <source>
        <dbReference type="Proteomes" id="UP000001880"/>
    </source>
</evidence>
<proteinExistence type="predicted"/>
<evidence type="ECO:0000313" key="1">
    <source>
        <dbReference type="EMBL" id="ACY12695.1"/>
    </source>
</evidence>
<dbReference type="AlphaFoldDB" id="D0LGE9"/>
<accession>D0LGE9</accession>
<dbReference type="Proteomes" id="UP000001880">
    <property type="component" value="Chromosome"/>
</dbReference>
<reference evidence="1 2" key="1">
    <citation type="journal article" date="2010" name="Stand. Genomic Sci.">
        <title>Complete genome sequence of Haliangium ochraceum type strain (SMP-2).</title>
        <authorList>
            <consortium name="US DOE Joint Genome Institute (JGI-PGF)"/>
            <person name="Ivanova N."/>
            <person name="Daum C."/>
            <person name="Lang E."/>
            <person name="Abt B."/>
            <person name="Kopitz M."/>
            <person name="Saunders E."/>
            <person name="Lapidus A."/>
            <person name="Lucas S."/>
            <person name="Glavina Del Rio T."/>
            <person name="Nolan M."/>
            <person name="Tice H."/>
            <person name="Copeland A."/>
            <person name="Cheng J.F."/>
            <person name="Chen F."/>
            <person name="Bruce D."/>
            <person name="Goodwin L."/>
            <person name="Pitluck S."/>
            <person name="Mavromatis K."/>
            <person name="Pati A."/>
            <person name="Mikhailova N."/>
            <person name="Chen A."/>
            <person name="Palaniappan K."/>
            <person name="Land M."/>
            <person name="Hauser L."/>
            <person name="Chang Y.J."/>
            <person name="Jeffries C.D."/>
            <person name="Detter J.C."/>
            <person name="Brettin T."/>
            <person name="Rohde M."/>
            <person name="Goker M."/>
            <person name="Bristow J."/>
            <person name="Markowitz V."/>
            <person name="Eisen J.A."/>
            <person name="Hugenholtz P."/>
            <person name="Kyrpides N.C."/>
            <person name="Klenk H.P."/>
        </authorList>
    </citation>
    <scope>NUCLEOTIDE SEQUENCE [LARGE SCALE GENOMIC DNA]</scope>
    <source>
        <strain evidence="2">DSM 14365 / CIP 107738 / JCM 11303 / AJ 13395 / SMP-2</strain>
    </source>
</reference>
<dbReference type="STRING" id="502025.Hoch_0053"/>
<dbReference type="EMBL" id="CP001804">
    <property type="protein sequence ID" value="ACY12695.1"/>
    <property type="molecule type" value="Genomic_DNA"/>
</dbReference>
<gene>
    <name evidence="1" type="ordered locus">Hoch_0053</name>
</gene>
<dbReference type="HOGENOM" id="CLU_1793800_0_0_7"/>
<dbReference type="KEGG" id="hoh:Hoch_0053"/>
<sequence length="144" mass="16471">MRRPVVIPRRMPMRRALRISLFERQVSVRLSEAAIEILFRTASVLSEGQIDRDRHFGSTMITIDLERAGRRLAEVCDAHAAREVERLLCEDPRIHARAEHIAVAEAQRLAGRALGASQVDLRIHRSDRHLHLDIDVESVIEDMP</sequence>
<keyword evidence="2" id="KW-1185">Reference proteome</keyword>